<feature type="transmembrane region" description="Helical" evidence="7">
    <location>
        <begin position="391"/>
        <end position="413"/>
    </location>
</feature>
<dbReference type="Pfam" id="PF12704">
    <property type="entry name" value="MacB_PCD"/>
    <property type="match status" value="1"/>
</dbReference>
<dbReference type="EMBL" id="JBBNPS010000033">
    <property type="protein sequence ID" value="MEQ3354294.1"/>
    <property type="molecule type" value="Genomic_DNA"/>
</dbReference>
<dbReference type="Proteomes" id="UP001481872">
    <property type="component" value="Unassembled WGS sequence"/>
</dbReference>
<dbReference type="InterPro" id="IPR025857">
    <property type="entry name" value="MacB_PCD"/>
</dbReference>
<evidence type="ECO:0000259" key="8">
    <source>
        <dbReference type="Pfam" id="PF02687"/>
    </source>
</evidence>
<evidence type="ECO:0000256" key="1">
    <source>
        <dbReference type="ARBA" id="ARBA00004651"/>
    </source>
</evidence>
<reference evidence="10 11" key="1">
    <citation type="submission" date="2024-04" db="EMBL/GenBank/DDBJ databases">
        <title>Human intestinal bacterial collection.</title>
        <authorList>
            <person name="Pauvert C."/>
            <person name="Hitch T.C.A."/>
            <person name="Clavel T."/>
        </authorList>
    </citation>
    <scope>NUCLEOTIDE SEQUENCE [LARGE SCALE GENOMIC DNA]</scope>
    <source>
        <strain evidence="10 11">CLA-SR-H026</strain>
    </source>
</reference>
<feature type="transmembrane region" description="Helical" evidence="7">
    <location>
        <begin position="347"/>
        <end position="371"/>
    </location>
</feature>
<feature type="domain" description="MacB-like periplasmic core" evidence="9">
    <location>
        <begin position="21"/>
        <end position="270"/>
    </location>
</feature>
<keyword evidence="5 7" id="KW-0472">Membrane</keyword>
<evidence type="ECO:0000256" key="4">
    <source>
        <dbReference type="ARBA" id="ARBA00022989"/>
    </source>
</evidence>
<protein>
    <submittedName>
        <fullName evidence="10">FtsX-like permease family protein</fullName>
    </submittedName>
</protein>
<name>A0ABV1J7X9_9FIRM</name>
<evidence type="ECO:0000259" key="9">
    <source>
        <dbReference type="Pfam" id="PF12704"/>
    </source>
</evidence>
<dbReference type="PROSITE" id="PS51257">
    <property type="entry name" value="PROKAR_LIPOPROTEIN"/>
    <property type="match status" value="1"/>
</dbReference>
<evidence type="ECO:0000256" key="7">
    <source>
        <dbReference type="SAM" id="Phobius"/>
    </source>
</evidence>
<accession>A0ABV1J7X9</accession>
<dbReference type="PANTHER" id="PTHR30572:SF4">
    <property type="entry name" value="ABC TRANSPORTER PERMEASE YTRF"/>
    <property type="match status" value="1"/>
</dbReference>
<keyword evidence="2" id="KW-1003">Cell membrane</keyword>
<sequence>MSYRDLFDMAKKNLLARKLRTGLTLLGVVIGCVSIIIMLSFGYGMTENNRRMIEDFGDVKNINVTQKEEGGKGKALTRKTISELKELPHVVDVTPVYNTSVSMKLRKFQSDFVGITAMEKHTYDSLGWEMEKGSFFHGDGKGQMLFGSGVVDMFYDPTGSTTMPAMDDGEDPPPLFNAAGKSMTITSSDSMMPGENMGAENLSTEIKVTGLIAKTKKMDYDNNVFMTVDGYMDLMDRLKMPRPNTHSYDRIQVRVDDMKNAEDVTSSIKALDYDASGMIELIKSMNKGMAIVNAIFAGIGSISFIVAAIGIANTMIMSIYERTREIGVMKVIGASIQDIQKLFLTEAALIGFIGGVIGVALSLILSAGFNLIGNRFAMAQGAEEAVKISHIPLWLVLVALVFSTLVGIAAGYFPAKRAMNLSALDAIRSE</sequence>
<organism evidence="10 11">
    <name type="scientific">Aedoeadaptatus acetigenes</name>
    <dbReference type="NCBI Taxonomy" id="2981723"/>
    <lineage>
        <taxon>Bacteria</taxon>
        <taxon>Bacillati</taxon>
        <taxon>Bacillota</taxon>
        <taxon>Tissierellia</taxon>
        <taxon>Tissierellales</taxon>
        <taxon>Peptoniphilaceae</taxon>
        <taxon>Aedoeadaptatus</taxon>
    </lineage>
</organism>
<comment type="subcellular location">
    <subcellularLocation>
        <location evidence="1">Cell membrane</location>
        <topology evidence="1">Multi-pass membrane protein</topology>
    </subcellularLocation>
</comment>
<keyword evidence="3 7" id="KW-0812">Transmembrane</keyword>
<keyword evidence="11" id="KW-1185">Reference proteome</keyword>
<feature type="domain" description="ABC3 transporter permease C-terminal" evidence="8">
    <location>
        <begin position="300"/>
        <end position="422"/>
    </location>
</feature>
<gene>
    <name evidence="10" type="ORF">AAA081_08315</name>
</gene>
<evidence type="ECO:0000256" key="6">
    <source>
        <dbReference type="ARBA" id="ARBA00038076"/>
    </source>
</evidence>
<proteinExistence type="inferred from homology"/>
<evidence type="ECO:0000256" key="5">
    <source>
        <dbReference type="ARBA" id="ARBA00023136"/>
    </source>
</evidence>
<keyword evidence="4 7" id="KW-1133">Transmembrane helix</keyword>
<dbReference type="InterPro" id="IPR003838">
    <property type="entry name" value="ABC3_permease_C"/>
</dbReference>
<dbReference type="PANTHER" id="PTHR30572">
    <property type="entry name" value="MEMBRANE COMPONENT OF TRANSPORTER-RELATED"/>
    <property type="match status" value="1"/>
</dbReference>
<evidence type="ECO:0000256" key="2">
    <source>
        <dbReference type="ARBA" id="ARBA00022475"/>
    </source>
</evidence>
<evidence type="ECO:0000313" key="11">
    <source>
        <dbReference type="Proteomes" id="UP001481872"/>
    </source>
</evidence>
<dbReference type="Pfam" id="PF02687">
    <property type="entry name" value="FtsX"/>
    <property type="match status" value="1"/>
</dbReference>
<comment type="similarity">
    <text evidence="6">Belongs to the ABC-4 integral membrane protein family.</text>
</comment>
<dbReference type="RefSeq" id="WP_349054569.1">
    <property type="nucleotide sequence ID" value="NZ_JBBNPS010000033.1"/>
</dbReference>
<feature type="transmembrane region" description="Helical" evidence="7">
    <location>
        <begin position="21"/>
        <end position="43"/>
    </location>
</feature>
<evidence type="ECO:0000313" key="10">
    <source>
        <dbReference type="EMBL" id="MEQ3354294.1"/>
    </source>
</evidence>
<evidence type="ECO:0000256" key="3">
    <source>
        <dbReference type="ARBA" id="ARBA00022692"/>
    </source>
</evidence>
<comment type="caution">
    <text evidence="10">The sequence shown here is derived from an EMBL/GenBank/DDBJ whole genome shotgun (WGS) entry which is preliminary data.</text>
</comment>
<dbReference type="InterPro" id="IPR050250">
    <property type="entry name" value="Macrolide_Exporter_MacB"/>
</dbReference>
<feature type="transmembrane region" description="Helical" evidence="7">
    <location>
        <begin position="294"/>
        <end position="320"/>
    </location>
</feature>